<evidence type="ECO:0000256" key="6">
    <source>
        <dbReference type="ARBA" id="ARBA00022824"/>
    </source>
</evidence>
<feature type="domain" description="MRG" evidence="14">
    <location>
        <begin position="102"/>
        <end position="200"/>
    </location>
</feature>
<reference evidence="16" key="1">
    <citation type="submission" date="2010-08" db="EMBL/GenBank/DDBJ databases">
        <authorList>
            <consortium name="Caenorhabditis japonica Sequencing Consortium"/>
            <person name="Wilson R.K."/>
        </authorList>
    </citation>
    <scope>NUCLEOTIDE SEQUENCE [LARGE SCALE GENOMIC DNA]</scope>
    <source>
        <strain evidence="16">DF5081</strain>
    </source>
</reference>
<dbReference type="AlphaFoldDB" id="A0A8R1I949"/>
<reference evidence="15" key="2">
    <citation type="submission" date="2022-06" db="UniProtKB">
        <authorList>
            <consortium name="EnsemblMetazoa"/>
        </authorList>
    </citation>
    <scope>IDENTIFICATION</scope>
    <source>
        <strain evidence="15">DF5081</strain>
    </source>
</reference>
<evidence type="ECO:0000256" key="8">
    <source>
        <dbReference type="ARBA" id="ARBA00022989"/>
    </source>
</evidence>
<evidence type="ECO:0000256" key="10">
    <source>
        <dbReference type="ARBA" id="ARBA00023136"/>
    </source>
</evidence>
<dbReference type="Pfam" id="PF05712">
    <property type="entry name" value="MRG"/>
    <property type="match status" value="1"/>
</dbReference>
<dbReference type="GO" id="GO:0006465">
    <property type="term" value="P:signal peptide processing"/>
    <property type="evidence" value="ECO:0007669"/>
    <property type="project" value="UniProtKB-UniRule"/>
</dbReference>
<evidence type="ECO:0000256" key="7">
    <source>
        <dbReference type="ARBA" id="ARBA00022853"/>
    </source>
</evidence>
<keyword evidence="6 13" id="KW-0256">Endoplasmic reticulum</keyword>
<dbReference type="GO" id="GO:0006325">
    <property type="term" value="P:chromatin organization"/>
    <property type="evidence" value="ECO:0007669"/>
    <property type="project" value="UniProtKB-KW"/>
</dbReference>
<comment type="subcellular location">
    <subcellularLocation>
        <location evidence="2 13">Endoplasmic reticulum membrane</location>
        <topology evidence="2 13">Multi-pass membrane protein</topology>
    </subcellularLocation>
    <subcellularLocation>
        <location evidence="1">Nucleus</location>
    </subcellularLocation>
</comment>
<dbReference type="InterPro" id="IPR038217">
    <property type="entry name" value="MRG_C_sf"/>
</dbReference>
<proteinExistence type="inferred from homology"/>
<evidence type="ECO:0000256" key="9">
    <source>
        <dbReference type="ARBA" id="ARBA00023015"/>
    </source>
</evidence>
<dbReference type="InterPro" id="IPR008676">
    <property type="entry name" value="MRG"/>
</dbReference>
<evidence type="ECO:0000313" key="15">
    <source>
        <dbReference type="EnsemblMetazoa" id="CJA20830.1"/>
    </source>
</evidence>
<dbReference type="GO" id="GO:0005787">
    <property type="term" value="C:signal peptidase complex"/>
    <property type="evidence" value="ECO:0007669"/>
    <property type="project" value="UniProtKB-UniRule"/>
</dbReference>
<keyword evidence="11" id="KW-0804">Transcription</keyword>
<evidence type="ECO:0000313" key="16">
    <source>
        <dbReference type="Proteomes" id="UP000005237"/>
    </source>
</evidence>
<dbReference type="GO" id="GO:0035267">
    <property type="term" value="C:NuA4 histone acetyltransferase complex"/>
    <property type="evidence" value="ECO:0007669"/>
    <property type="project" value="TreeGrafter"/>
</dbReference>
<keyword evidence="12" id="KW-0539">Nucleus</keyword>
<dbReference type="PANTHER" id="PTHR10880">
    <property type="entry name" value="MORTALITY FACTOR 4-LIKE PROTEIN"/>
    <property type="match status" value="1"/>
</dbReference>
<dbReference type="GO" id="GO:0008233">
    <property type="term" value="F:peptidase activity"/>
    <property type="evidence" value="ECO:0007669"/>
    <property type="project" value="UniProtKB-UniRule"/>
</dbReference>
<dbReference type="PANTHER" id="PTHR10880:SF48">
    <property type="entry name" value="MORTALITY FACTOR 4 LIKE 2"/>
    <property type="match status" value="1"/>
</dbReference>
<evidence type="ECO:0000256" key="2">
    <source>
        <dbReference type="ARBA" id="ARBA00004477"/>
    </source>
</evidence>
<dbReference type="PROSITE" id="PS51640">
    <property type="entry name" value="MRG"/>
    <property type="match status" value="1"/>
</dbReference>
<dbReference type="GO" id="GO:0005634">
    <property type="term" value="C:nucleus"/>
    <property type="evidence" value="ECO:0007669"/>
    <property type="project" value="UniProtKB-SubCell"/>
</dbReference>
<evidence type="ECO:0000256" key="13">
    <source>
        <dbReference type="RuleBase" id="RU368033"/>
    </source>
</evidence>
<evidence type="ECO:0000256" key="12">
    <source>
        <dbReference type="ARBA" id="ARBA00023242"/>
    </source>
</evidence>
<keyword evidence="16" id="KW-1185">Reference proteome</keyword>
<keyword evidence="10" id="KW-0472">Membrane</keyword>
<evidence type="ECO:0000256" key="5">
    <source>
        <dbReference type="ARBA" id="ARBA00022692"/>
    </source>
</evidence>
<dbReference type="GO" id="GO:0006355">
    <property type="term" value="P:regulation of DNA-templated transcription"/>
    <property type="evidence" value="ECO:0007669"/>
    <property type="project" value="InterPro"/>
</dbReference>
<evidence type="ECO:0000256" key="4">
    <source>
        <dbReference type="ARBA" id="ARBA00017057"/>
    </source>
</evidence>
<keyword evidence="7" id="KW-0156">Chromatin regulator</keyword>
<keyword evidence="5" id="KW-0812">Transmembrane</keyword>
<dbReference type="InterPro" id="IPR009582">
    <property type="entry name" value="Spc2/SPCS2"/>
</dbReference>
<name>A0A8R1I949_CAEJA</name>
<keyword evidence="8" id="KW-1133">Transmembrane helix</keyword>
<protein>
    <recommendedName>
        <fullName evidence="4 13">Signal peptidase complex subunit 2</fullName>
    </recommendedName>
</protein>
<dbReference type="EnsemblMetazoa" id="CJA20830.1">
    <property type="protein sequence ID" value="CJA20830.1"/>
    <property type="gene ID" value="WBGene00176402"/>
</dbReference>
<dbReference type="Gene3D" id="1.10.274.30">
    <property type="entry name" value="MRG domain"/>
    <property type="match status" value="1"/>
</dbReference>
<accession>A0A8R1I949</accession>
<comment type="function">
    <text evidence="13">Component of the signal peptidase complex (SPC) which catalyzes the cleavage of N-terminal signal sequences from nascent proteins as they are translocated into the lumen of the endoplasmic reticulum. Enhances the enzymatic activity of SPC and facilitates the interactions between different components of the translocation site.</text>
</comment>
<keyword evidence="9" id="KW-0805">Transcription regulation</keyword>
<evidence type="ECO:0000256" key="1">
    <source>
        <dbReference type="ARBA" id="ARBA00004123"/>
    </source>
</evidence>
<evidence type="ECO:0000259" key="14">
    <source>
        <dbReference type="Pfam" id="PF05712"/>
    </source>
</evidence>
<comment type="similarity">
    <text evidence="3 13">Belongs to the SPCS2 family.</text>
</comment>
<organism evidence="15 16">
    <name type="scientific">Caenorhabditis japonica</name>
    <dbReference type="NCBI Taxonomy" id="281687"/>
    <lineage>
        <taxon>Eukaryota</taxon>
        <taxon>Metazoa</taxon>
        <taxon>Ecdysozoa</taxon>
        <taxon>Nematoda</taxon>
        <taxon>Chromadorea</taxon>
        <taxon>Rhabditida</taxon>
        <taxon>Rhabditina</taxon>
        <taxon>Rhabditomorpha</taxon>
        <taxon>Rhabditoidea</taxon>
        <taxon>Rhabditidae</taxon>
        <taxon>Peloderinae</taxon>
        <taxon>Caenorhabditis</taxon>
    </lineage>
</organism>
<sequence length="221" mass="25657">MDKDLDKKVTVVNKWDGPTVKNTLDEVVKKILNDKVGWSESHNLMNIRLLISTIGVAFSAFACGYDYYQPFPKSKIVNPFYDISCTREYVIFTRSEIPVHRYQLLYKFERNQYNDLVQSETATKGIRRGSIATLPEHGFRASAYYGIIHLLRMISRLPILLKLTKWNDHLINRVMVGVHDFLVFLNKNHKTYFTGAEDYQAATSEYYRRAQTIEEEAGTSQ</sequence>
<dbReference type="Proteomes" id="UP000005237">
    <property type="component" value="Unassembled WGS sequence"/>
</dbReference>
<evidence type="ECO:0000256" key="11">
    <source>
        <dbReference type="ARBA" id="ARBA00023163"/>
    </source>
</evidence>
<dbReference type="InterPro" id="IPR026541">
    <property type="entry name" value="MRG_dom"/>
</dbReference>
<evidence type="ECO:0000256" key="3">
    <source>
        <dbReference type="ARBA" id="ARBA00007324"/>
    </source>
</evidence>
<dbReference type="Pfam" id="PF06703">
    <property type="entry name" value="SPC25"/>
    <property type="match status" value="1"/>
</dbReference>